<reference evidence="3" key="1">
    <citation type="journal article" date="2020" name="Nature">
        <title>Giant virus diversity and host interactions through global metagenomics.</title>
        <authorList>
            <person name="Schulz F."/>
            <person name="Roux S."/>
            <person name="Paez-Espino D."/>
            <person name="Jungbluth S."/>
            <person name="Walsh D.A."/>
            <person name="Denef V.J."/>
            <person name="McMahon K.D."/>
            <person name="Konstantinidis K.T."/>
            <person name="Eloe-Fadrosh E.A."/>
            <person name="Kyrpides N.C."/>
            <person name="Woyke T."/>
        </authorList>
    </citation>
    <scope>NUCLEOTIDE SEQUENCE</scope>
    <source>
        <strain evidence="3">GVMAG-M-3300025860-12</strain>
    </source>
</reference>
<dbReference type="Gene3D" id="1.20.1260.10">
    <property type="match status" value="1"/>
</dbReference>
<dbReference type="InterPro" id="IPR055730">
    <property type="entry name" value="P11_C"/>
</dbReference>
<evidence type="ECO:0000313" key="3">
    <source>
        <dbReference type="EMBL" id="QHU00146.1"/>
    </source>
</evidence>
<dbReference type="PANTHER" id="PTHR36933">
    <property type="entry name" value="SLL0788 PROTEIN"/>
    <property type="match status" value="1"/>
</dbReference>
<dbReference type="EMBL" id="MN740323">
    <property type="protein sequence ID" value="QHU00146.1"/>
    <property type="molecule type" value="Genomic_DNA"/>
</dbReference>
<accession>A0A6C0J617</accession>
<dbReference type="AlphaFoldDB" id="A0A6C0J617"/>
<evidence type="ECO:0000259" key="2">
    <source>
        <dbReference type="Pfam" id="PF23983"/>
    </source>
</evidence>
<dbReference type="Pfam" id="PF23983">
    <property type="entry name" value="P11_C"/>
    <property type="match status" value="1"/>
</dbReference>
<sequence>MNNLNFNNSNSLNVKDSNLSDELTLPKYKIDYYEKEELKASNYDLEFSHFIQEEDNQLENQNFLPPIYNISFSNVNKPVRNANLQLRSEPPNPQVLISPWVQSTIEPDINRKPFEIHNSKDELKKIENFKSEKSVPCSDNLSDNEYLTHMIPHHQVAVDISLLLQEITKNPTMQKILRELIWTQRYEINLMKEMLNNLPYNISSNKEMNRNYLLTISDLIEPNKINISNTYCDPHFFNPEEHMKHLKHMKLDDKMYLKHMIPHHQVAVDMSKKLLKNTKNDFMIYLAYRIIKSQASEIIMLSDLLKNNNNFYKSKILN</sequence>
<protein>
    <submittedName>
        <fullName evidence="3">Uncharacterized protein</fullName>
    </submittedName>
</protein>
<feature type="domain" description="Minor capsid protein P11 C-terminal conserved region" evidence="2">
    <location>
        <begin position="46"/>
        <end position="115"/>
    </location>
</feature>
<dbReference type="InterPro" id="IPR012347">
    <property type="entry name" value="Ferritin-like"/>
</dbReference>
<evidence type="ECO:0000259" key="1">
    <source>
        <dbReference type="Pfam" id="PF03713"/>
    </source>
</evidence>
<organism evidence="3">
    <name type="scientific">viral metagenome</name>
    <dbReference type="NCBI Taxonomy" id="1070528"/>
    <lineage>
        <taxon>unclassified sequences</taxon>
        <taxon>metagenomes</taxon>
        <taxon>organismal metagenomes</taxon>
    </lineage>
</organism>
<dbReference type="InterPro" id="IPR005183">
    <property type="entry name" value="DUF305_CopM-like"/>
</dbReference>
<name>A0A6C0J617_9ZZZZ</name>
<dbReference type="Pfam" id="PF03713">
    <property type="entry name" value="DUF305"/>
    <property type="match status" value="1"/>
</dbReference>
<feature type="domain" description="DUF305" evidence="1">
    <location>
        <begin position="143"/>
        <end position="304"/>
    </location>
</feature>
<dbReference type="PANTHER" id="PTHR36933:SF1">
    <property type="entry name" value="SLL0788 PROTEIN"/>
    <property type="match status" value="1"/>
</dbReference>
<proteinExistence type="predicted"/>